<name>A0A9W9T1A5_9EURO</name>
<dbReference type="PANTHER" id="PTHR24305:SF166">
    <property type="entry name" value="CYTOCHROME P450 12A4, MITOCHONDRIAL-RELATED"/>
    <property type="match status" value="1"/>
</dbReference>
<keyword evidence="4" id="KW-1185">Reference proteome</keyword>
<evidence type="ECO:0000256" key="1">
    <source>
        <dbReference type="ARBA" id="ARBA00010617"/>
    </source>
</evidence>
<dbReference type="PRINTS" id="PR00463">
    <property type="entry name" value="EP450I"/>
</dbReference>
<comment type="caution">
    <text evidence="3">The sequence shown here is derived from an EMBL/GenBank/DDBJ whole genome shotgun (WGS) entry which is preliminary data.</text>
</comment>
<feature type="binding site" description="axial binding residue" evidence="2">
    <location>
        <position position="474"/>
    </location>
    <ligand>
        <name>heme</name>
        <dbReference type="ChEBI" id="CHEBI:30413"/>
    </ligand>
    <ligandPart>
        <name>Fe</name>
        <dbReference type="ChEBI" id="CHEBI:18248"/>
    </ligandPart>
</feature>
<comment type="similarity">
    <text evidence="1">Belongs to the cytochrome P450 family.</text>
</comment>
<protein>
    <submittedName>
        <fullName evidence="3">Cytochrome P450 oxidoreductase</fullName>
    </submittedName>
</protein>
<reference evidence="3" key="1">
    <citation type="submission" date="2022-11" db="EMBL/GenBank/DDBJ databases">
        <authorList>
            <person name="Petersen C."/>
        </authorList>
    </citation>
    <scope>NUCLEOTIDE SEQUENCE</scope>
    <source>
        <strain evidence="3">IBT 16849</strain>
    </source>
</reference>
<reference evidence="3" key="2">
    <citation type="journal article" date="2023" name="IMA Fungus">
        <title>Comparative genomic study of the Penicillium genus elucidates a diverse pangenome and 15 lateral gene transfer events.</title>
        <authorList>
            <person name="Petersen C."/>
            <person name="Sorensen T."/>
            <person name="Nielsen M.R."/>
            <person name="Sondergaard T.E."/>
            <person name="Sorensen J.L."/>
            <person name="Fitzpatrick D.A."/>
            <person name="Frisvad J.C."/>
            <person name="Nielsen K.L."/>
        </authorList>
    </citation>
    <scope>NUCLEOTIDE SEQUENCE</scope>
    <source>
        <strain evidence="3">IBT 16849</strain>
    </source>
</reference>
<dbReference type="InterPro" id="IPR002401">
    <property type="entry name" value="Cyt_P450_E_grp-I"/>
</dbReference>
<keyword evidence="2" id="KW-0349">Heme</keyword>
<dbReference type="Proteomes" id="UP001150879">
    <property type="component" value="Unassembled WGS sequence"/>
</dbReference>
<keyword evidence="2" id="KW-0479">Metal-binding</keyword>
<sequence length="531" mass="60741">MPSEIILVLQFTFLFIVLFIVHAFKVDSWSNRFLSFLINVRSSTIINNRLKRHQLIPFSLTLGNIRVDGSLSIPTCPYRFPDGQGSTAKFCDGESASRNWADRYGPIYRIWSGFTPEVVLTRAEDVKVAYRDSSRHRKAPDLNSGWLLGDLMGQGVGFLSQDDWKRVHQVVAMPFAQKPITYLPFILPRVERSFDDLTMRYGESSPKGDLHLKPADDLQLLPFMIISDILYGELPAPLEEELLSITKLRNEIWKYSFKGGLFLFAFGKLFYPSLRKKVQLFHKRWAEFNDQAYYHARTSEAPVPITSLYSAVHCGQLSKANLLHSLDEALFANIDVTIGSFSWNPLFLAANPEVQEELRAEISEARSQHVHSSNAWHSYLSSNSTLLAACINESGRLRPIATHTYPQTLPTDRTIGGYLIPKGTCMIVDNNALNVRDPSWGADGELYRPKRFLGTPVGAFRYHLWRYGFGPRQCMAQHVAEMILRVLVAYTIEHYRVKFPMEKVSKERHWKKPKPDQWFSVAEKTILCETI</sequence>
<comment type="cofactor">
    <cofactor evidence="2">
        <name>heme</name>
        <dbReference type="ChEBI" id="CHEBI:30413"/>
    </cofactor>
</comment>
<dbReference type="GO" id="GO:0043386">
    <property type="term" value="P:mycotoxin biosynthetic process"/>
    <property type="evidence" value="ECO:0007669"/>
    <property type="project" value="UniProtKB-ARBA"/>
</dbReference>
<gene>
    <name evidence="3" type="ORF">N7472_001999</name>
</gene>
<dbReference type="EMBL" id="JAPQKP010000002">
    <property type="protein sequence ID" value="KAJ5205551.1"/>
    <property type="molecule type" value="Genomic_DNA"/>
</dbReference>
<dbReference type="PANTHER" id="PTHR24305">
    <property type="entry name" value="CYTOCHROME P450"/>
    <property type="match status" value="1"/>
</dbReference>
<proteinExistence type="inferred from homology"/>
<evidence type="ECO:0000313" key="4">
    <source>
        <dbReference type="Proteomes" id="UP001150879"/>
    </source>
</evidence>
<dbReference type="InterPro" id="IPR001128">
    <property type="entry name" value="Cyt_P450"/>
</dbReference>
<organism evidence="3 4">
    <name type="scientific">Penicillium cf. griseofulvum</name>
    <dbReference type="NCBI Taxonomy" id="2972120"/>
    <lineage>
        <taxon>Eukaryota</taxon>
        <taxon>Fungi</taxon>
        <taxon>Dikarya</taxon>
        <taxon>Ascomycota</taxon>
        <taxon>Pezizomycotina</taxon>
        <taxon>Eurotiomycetes</taxon>
        <taxon>Eurotiomycetidae</taxon>
        <taxon>Eurotiales</taxon>
        <taxon>Aspergillaceae</taxon>
        <taxon>Penicillium</taxon>
    </lineage>
</organism>
<keyword evidence="2" id="KW-0408">Iron</keyword>
<dbReference type="GO" id="GO:0004497">
    <property type="term" value="F:monooxygenase activity"/>
    <property type="evidence" value="ECO:0007669"/>
    <property type="project" value="InterPro"/>
</dbReference>
<dbReference type="Gene3D" id="1.10.630.10">
    <property type="entry name" value="Cytochrome P450"/>
    <property type="match status" value="1"/>
</dbReference>
<evidence type="ECO:0000313" key="3">
    <source>
        <dbReference type="EMBL" id="KAJ5205551.1"/>
    </source>
</evidence>
<dbReference type="CDD" id="cd20615">
    <property type="entry name" value="CYP_GliC-like"/>
    <property type="match status" value="1"/>
</dbReference>
<dbReference type="Pfam" id="PF00067">
    <property type="entry name" value="p450"/>
    <property type="match status" value="1"/>
</dbReference>
<dbReference type="AlphaFoldDB" id="A0A9W9T1A5"/>
<dbReference type="GO" id="GO:0020037">
    <property type="term" value="F:heme binding"/>
    <property type="evidence" value="ECO:0007669"/>
    <property type="project" value="InterPro"/>
</dbReference>
<evidence type="ECO:0000256" key="2">
    <source>
        <dbReference type="PIRSR" id="PIRSR602401-1"/>
    </source>
</evidence>
<dbReference type="GO" id="GO:0016705">
    <property type="term" value="F:oxidoreductase activity, acting on paired donors, with incorporation or reduction of molecular oxygen"/>
    <property type="evidence" value="ECO:0007669"/>
    <property type="project" value="InterPro"/>
</dbReference>
<dbReference type="InterPro" id="IPR050121">
    <property type="entry name" value="Cytochrome_P450_monoxygenase"/>
</dbReference>
<accession>A0A9W9T1A5</accession>
<dbReference type="InterPro" id="IPR036396">
    <property type="entry name" value="Cyt_P450_sf"/>
</dbReference>
<dbReference type="SUPFAM" id="SSF48264">
    <property type="entry name" value="Cytochrome P450"/>
    <property type="match status" value="1"/>
</dbReference>
<dbReference type="GO" id="GO:0005506">
    <property type="term" value="F:iron ion binding"/>
    <property type="evidence" value="ECO:0007669"/>
    <property type="project" value="InterPro"/>
</dbReference>